<dbReference type="EMBL" id="UINC01064764">
    <property type="protein sequence ID" value="SVB93738.1"/>
    <property type="molecule type" value="Genomic_DNA"/>
</dbReference>
<sequence length="356" mass="40687">MGKNLIDLYTDYLISSFSQTTATGLSTLVDGCLSHDQITTFLAESDLDSKSLWLHVKPMVRELEKAKGTGVLIFDDSIAEKPYSDENEIVCFYWDHSKKHYIKGINFLNCLFEKDGISLPVSAEIIEKDECFIDPKTGKEKRRSSITKNQLMQKMLTVTQNNRVLYDYVLADSWFSSADNMKFIKKDLHKEFVFALKSNRLAALSFEDKLEGKFVPIDSLPLNEDSLISVYIKGLDFPVSLVKQFFTNKDDSEGVLYLACSDSSSDYSQITAIYQKRWSVEEFHKSLKQNASLEKSPTHVKKTQQNHFFASIYAFVKLECLKIKNSMNHFAIKTRLYINALKASMKELHTMSEALA</sequence>
<dbReference type="Pfam" id="PF13546">
    <property type="entry name" value="DDE_5"/>
    <property type="match status" value="1"/>
</dbReference>
<organism evidence="2">
    <name type="scientific">marine metagenome</name>
    <dbReference type="NCBI Taxonomy" id="408172"/>
    <lineage>
        <taxon>unclassified sequences</taxon>
        <taxon>metagenomes</taxon>
        <taxon>ecological metagenomes</taxon>
    </lineage>
</organism>
<evidence type="ECO:0000313" key="2">
    <source>
        <dbReference type="EMBL" id="SVB93738.1"/>
    </source>
</evidence>
<dbReference type="SUPFAM" id="SSF53098">
    <property type="entry name" value="Ribonuclease H-like"/>
    <property type="match status" value="1"/>
</dbReference>
<evidence type="ECO:0000259" key="1">
    <source>
        <dbReference type="Pfam" id="PF13546"/>
    </source>
</evidence>
<dbReference type="InterPro" id="IPR038721">
    <property type="entry name" value="IS701-like_DDE_dom"/>
</dbReference>
<dbReference type="Gene3D" id="3.90.350.10">
    <property type="entry name" value="Transposase Inhibitor Protein From Tn5, Chain A, domain 1"/>
    <property type="match status" value="1"/>
</dbReference>
<dbReference type="InterPro" id="IPR012337">
    <property type="entry name" value="RNaseH-like_sf"/>
</dbReference>
<accession>A0A382I2F3</accession>
<protein>
    <recommendedName>
        <fullName evidence="1">Transposase IS701-like DDE domain-containing protein</fullName>
    </recommendedName>
</protein>
<reference evidence="2" key="1">
    <citation type="submission" date="2018-05" db="EMBL/GenBank/DDBJ databases">
        <authorList>
            <person name="Lanie J.A."/>
            <person name="Ng W.-L."/>
            <person name="Kazmierczak K.M."/>
            <person name="Andrzejewski T.M."/>
            <person name="Davidsen T.M."/>
            <person name="Wayne K.J."/>
            <person name="Tettelin H."/>
            <person name="Glass J.I."/>
            <person name="Rusch D."/>
            <person name="Podicherti R."/>
            <person name="Tsui H.-C.T."/>
            <person name="Winkler M.E."/>
        </authorList>
    </citation>
    <scope>NUCLEOTIDE SEQUENCE</scope>
</reference>
<dbReference type="AlphaFoldDB" id="A0A382I2F3"/>
<name>A0A382I2F3_9ZZZZ</name>
<gene>
    <name evidence="2" type="ORF">METZ01_LOCUS246592</name>
</gene>
<proteinExistence type="predicted"/>
<feature type="domain" description="Transposase IS701-like DDE" evidence="1">
    <location>
        <begin position="8"/>
        <end position="202"/>
    </location>
</feature>